<dbReference type="InParanoid" id="A2F5B9"/>
<reference evidence="1" key="2">
    <citation type="journal article" date="2007" name="Science">
        <title>Draft genome sequence of the sexually transmitted pathogen Trichomonas vaginalis.</title>
        <authorList>
            <person name="Carlton J.M."/>
            <person name="Hirt R.P."/>
            <person name="Silva J.C."/>
            <person name="Delcher A.L."/>
            <person name="Schatz M."/>
            <person name="Zhao Q."/>
            <person name="Wortman J.R."/>
            <person name="Bidwell S.L."/>
            <person name="Alsmark U.C.M."/>
            <person name="Besteiro S."/>
            <person name="Sicheritz-Ponten T."/>
            <person name="Noel C.J."/>
            <person name="Dacks J.B."/>
            <person name="Foster P.G."/>
            <person name="Simillion C."/>
            <person name="Van de Peer Y."/>
            <person name="Miranda-Saavedra D."/>
            <person name="Barton G.J."/>
            <person name="Westrop G.D."/>
            <person name="Mueller S."/>
            <person name="Dessi D."/>
            <person name="Fiori P.L."/>
            <person name="Ren Q."/>
            <person name="Paulsen I."/>
            <person name="Zhang H."/>
            <person name="Bastida-Corcuera F.D."/>
            <person name="Simoes-Barbosa A."/>
            <person name="Brown M.T."/>
            <person name="Hayes R.D."/>
            <person name="Mukherjee M."/>
            <person name="Okumura C.Y."/>
            <person name="Schneider R."/>
            <person name="Smith A.J."/>
            <person name="Vanacova S."/>
            <person name="Villalvazo M."/>
            <person name="Haas B.J."/>
            <person name="Pertea M."/>
            <person name="Feldblyum T.V."/>
            <person name="Utterback T.R."/>
            <person name="Shu C.L."/>
            <person name="Osoegawa K."/>
            <person name="de Jong P.J."/>
            <person name="Hrdy I."/>
            <person name="Horvathova L."/>
            <person name="Zubacova Z."/>
            <person name="Dolezal P."/>
            <person name="Malik S.B."/>
            <person name="Logsdon J.M. Jr."/>
            <person name="Henze K."/>
            <person name="Gupta A."/>
            <person name="Wang C.C."/>
            <person name="Dunne R.L."/>
            <person name="Upcroft J.A."/>
            <person name="Upcroft P."/>
            <person name="White O."/>
            <person name="Salzberg S.L."/>
            <person name="Tang P."/>
            <person name="Chiu C.-H."/>
            <person name="Lee Y.-S."/>
            <person name="Embley T.M."/>
            <person name="Coombs G.H."/>
            <person name="Mottram J.C."/>
            <person name="Tachezy J."/>
            <person name="Fraser-Liggett C.M."/>
            <person name="Johnson P.J."/>
        </authorList>
    </citation>
    <scope>NUCLEOTIDE SEQUENCE [LARGE SCALE GENOMIC DNA]</scope>
    <source>
        <strain evidence="1">G3</strain>
    </source>
</reference>
<evidence type="ECO:0000313" key="2">
    <source>
        <dbReference type="Proteomes" id="UP000001542"/>
    </source>
</evidence>
<dbReference type="Proteomes" id="UP000001542">
    <property type="component" value="Unassembled WGS sequence"/>
</dbReference>
<reference evidence="1" key="1">
    <citation type="submission" date="2006-10" db="EMBL/GenBank/DDBJ databases">
        <authorList>
            <person name="Amadeo P."/>
            <person name="Zhao Q."/>
            <person name="Wortman J."/>
            <person name="Fraser-Liggett C."/>
            <person name="Carlton J."/>
        </authorList>
    </citation>
    <scope>NUCLEOTIDE SEQUENCE</scope>
    <source>
        <strain evidence="1">G3</strain>
    </source>
</reference>
<gene>
    <name evidence="1" type="ORF">TVAG_222430</name>
</gene>
<dbReference type="RefSeq" id="XP_001312812.1">
    <property type="nucleotide sequence ID" value="XM_001312811.1"/>
</dbReference>
<sequence length="121" mass="14516">MDRGVQQKKFFNEKKFDDVCKNTEARAELISFIQVNKIYEQYFYPLQILEAGLSAVALKRLYQEFSELPEFNPKLKKVEDILKWIFDNGYQCYQEAVRKQIDLQIFKEQFQTRQRGDSQSN</sequence>
<dbReference type="EMBL" id="DS113621">
    <property type="protein sequence ID" value="EAX99882.1"/>
    <property type="molecule type" value="Genomic_DNA"/>
</dbReference>
<proteinExistence type="predicted"/>
<dbReference type="VEuPathDB" id="TrichDB:TVAGG3_1032060"/>
<keyword evidence="2" id="KW-1185">Reference proteome</keyword>
<organism evidence="1 2">
    <name type="scientific">Trichomonas vaginalis (strain ATCC PRA-98 / G3)</name>
    <dbReference type="NCBI Taxonomy" id="412133"/>
    <lineage>
        <taxon>Eukaryota</taxon>
        <taxon>Metamonada</taxon>
        <taxon>Parabasalia</taxon>
        <taxon>Trichomonadida</taxon>
        <taxon>Trichomonadidae</taxon>
        <taxon>Trichomonas</taxon>
    </lineage>
</organism>
<dbReference type="AlphaFoldDB" id="A2F5B9"/>
<dbReference type="KEGG" id="tva:4757708"/>
<evidence type="ECO:0000313" key="1">
    <source>
        <dbReference type="EMBL" id="EAX99882.1"/>
    </source>
</evidence>
<protein>
    <submittedName>
        <fullName evidence="1">Uncharacterized protein</fullName>
    </submittedName>
</protein>
<dbReference type="SMR" id="A2F5B9"/>
<accession>A2F5B9</accession>
<dbReference type="VEuPathDB" id="TrichDB:TVAG_222430"/>
<name>A2F5B9_TRIV3</name>